<dbReference type="InterPro" id="IPR003646">
    <property type="entry name" value="SH3-like_bac-type"/>
</dbReference>
<dbReference type="HOGENOM" id="CLU_1208597_0_0_10"/>
<accession>E6XDT7</accession>
<dbReference type="EMBL" id="CP002453">
    <property type="protein sequence ID" value="ADV51275.1"/>
    <property type="molecule type" value="Genomic_DNA"/>
</dbReference>
<name>E6XDT7_CELAD</name>
<proteinExistence type="predicted"/>
<feature type="domain" description="SH3b" evidence="1">
    <location>
        <begin position="34"/>
        <end position="99"/>
    </location>
</feature>
<dbReference type="eggNOG" id="COG4991">
    <property type="taxonomic scope" value="Bacteria"/>
</dbReference>
<dbReference type="AlphaFoldDB" id="E6XDT7"/>
<protein>
    <recommendedName>
        <fullName evidence="1">SH3b domain-containing protein</fullName>
    </recommendedName>
</protein>
<dbReference type="Gene3D" id="2.30.30.40">
    <property type="entry name" value="SH3 Domains"/>
    <property type="match status" value="1"/>
</dbReference>
<keyword evidence="3" id="KW-1185">Reference proteome</keyword>
<organism evidence="2 3">
    <name type="scientific">Cellulophaga algicola (strain DSM 14237 / IC166 / ACAM 630)</name>
    <dbReference type="NCBI Taxonomy" id="688270"/>
    <lineage>
        <taxon>Bacteria</taxon>
        <taxon>Pseudomonadati</taxon>
        <taxon>Bacteroidota</taxon>
        <taxon>Flavobacteriia</taxon>
        <taxon>Flavobacteriales</taxon>
        <taxon>Flavobacteriaceae</taxon>
        <taxon>Cellulophaga</taxon>
    </lineage>
</organism>
<dbReference type="Proteomes" id="UP000008634">
    <property type="component" value="Chromosome"/>
</dbReference>
<evidence type="ECO:0000313" key="2">
    <source>
        <dbReference type="EMBL" id="ADV51275.1"/>
    </source>
</evidence>
<reference evidence="2 3" key="1">
    <citation type="journal article" date="2010" name="Stand. Genomic Sci.">
        <title>Complete genome sequence of Cellulophaga algicola type strain (IC166).</title>
        <authorList>
            <person name="Abt B."/>
            <person name="Lu M."/>
            <person name="Misra M."/>
            <person name="Han C."/>
            <person name="Nolan M."/>
            <person name="Lucas S."/>
            <person name="Hammon N."/>
            <person name="Deshpande S."/>
            <person name="Cheng J.F."/>
            <person name="Tapia R."/>
            <person name="Goodwin L."/>
            <person name="Pitluck S."/>
            <person name="Liolios K."/>
            <person name="Pagani I."/>
            <person name="Ivanova N."/>
            <person name="Mavromatis K."/>
            <person name="Ovchinikova G."/>
            <person name="Pati A."/>
            <person name="Chen A."/>
            <person name="Palaniappan K."/>
            <person name="Land M."/>
            <person name="Hauser L."/>
            <person name="Chang Y.J."/>
            <person name="Jeffries C.D."/>
            <person name="Detter J.C."/>
            <person name="Brambilla E."/>
            <person name="Rohde M."/>
            <person name="Tindall B.J."/>
            <person name="Goker M."/>
            <person name="Woyke T."/>
            <person name="Bristow J."/>
            <person name="Eisen J.A."/>
            <person name="Markowitz V."/>
            <person name="Hugenholtz P."/>
            <person name="Kyrpides N.C."/>
            <person name="Klenk H.P."/>
            <person name="Lapidus A."/>
        </authorList>
    </citation>
    <scope>NUCLEOTIDE SEQUENCE [LARGE SCALE GENOMIC DNA]</scope>
    <source>
        <strain evidence="3">DSM 14237 / IC166 / ACAM 630</strain>
    </source>
</reference>
<gene>
    <name evidence="2" type="ordered locus">Celal_4031</name>
</gene>
<evidence type="ECO:0000313" key="3">
    <source>
        <dbReference type="Proteomes" id="UP000008634"/>
    </source>
</evidence>
<evidence type="ECO:0000259" key="1">
    <source>
        <dbReference type="Pfam" id="PF08239"/>
    </source>
</evidence>
<dbReference type="RefSeq" id="WP_013552724.1">
    <property type="nucleotide sequence ID" value="NC_014934.1"/>
</dbReference>
<dbReference type="KEGG" id="cao:Celal_4031"/>
<dbReference type="STRING" id="688270.Celal_4031"/>
<dbReference type="Pfam" id="PF08239">
    <property type="entry name" value="SH3_3"/>
    <property type="match status" value="1"/>
</dbReference>
<sequence>MKSIIAFLIIFTLNVRSITAQEIFLDSYYIWAKSGLSLRASPDKNAEKITIIPYRSEVSLISRSNETLTVSEFPGFEYTSNWVKIKYKDLVGYSFLGYLAKIKPPEISDLVDLQNYLNDNFTKTNTEIISKYENCPMENEACIISGVTSYKEGISYSFWNGEAGGSETVSIPNFNILQAFILASTFCPSYTAYKIEYFENPQPTILVYRDTAGCDFSITVLGSVAIIHWSGGC</sequence>